<name>A0A173MI56_9BACT</name>
<reference evidence="2" key="1">
    <citation type="submission" date="2017-01" db="EMBL/GenBank/DDBJ databases">
        <authorList>
            <person name="Varghese N."/>
            <person name="Submissions S."/>
        </authorList>
    </citation>
    <scope>NUCLEOTIDE SEQUENCE [LARGE SCALE GENOMIC DNA]</scope>
    <source>
        <strain evidence="2">DSM 21054</strain>
    </source>
</reference>
<protein>
    <submittedName>
        <fullName evidence="1">Uncharacterized protein</fullName>
    </submittedName>
</protein>
<sequence>MSPHMHIPIPAKLQPYVAQVWYVERALGQKPAVFSAFLQKAFANEGAAV</sequence>
<evidence type="ECO:0000313" key="1">
    <source>
        <dbReference type="EMBL" id="SIS91558.1"/>
    </source>
</evidence>
<dbReference type="KEGG" id="fln:FLA_3335"/>
<organism evidence="1 2">
    <name type="scientific">Filimonas lacunae</name>
    <dbReference type="NCBI Taxonomy" id="477680"/>
    <lineage>
        <taxon>Bacteria</taxon>
        <taxon>Pseudomonadati</taxon>
        <taxon>Bacteroidota</taxon>
        <taxon>Chitinophagia</taxon>
        <taxon>Chitinophagales</taxon>
        <taxon>Chitinophagaceae</taxon>
        <taxon>Filimonas</taxon>
    </lineage>
</organism>
<keyword evidence="2" id="KW-1185">Reference proteome</keyword>
<gene>
    <name evidence="1" type="ORF">SAMN05421788_10265</name>
</gene>
<evidence type="ECO:0000313" key="2">
    <source>
        <dbReference type="Proteomes" id="UP000186917"/>
    </source>
</evidence>
<accession>A0A173MI56</accession>
<proteinExistence type="predicted"/>
<dbReference type="AlphaFoldDB" id="A0A173MI56"/>
<dbReference type="EMBL" id="FTOR01000002">
    <property type="protein sequence ID" value="SIS91558.1"/>
    <property type="molecule type" value="Genomic_DNA"/>
</dbReference>
<dbReference type="Proteomes" id="UP000186917">
    <property type="component" value="Unassembled WGS sequence"/>
</dbReference>
<dbReference type="STRING" id="477680.SAMN05421788_10265"/>